<organism evidence="2 3">
    <name type="scientific">Rubellimicrobium roseum</name>
    <dbReference type="NCBI Taxonomy" id="687525"/>
    <lineage>
        <taxon>Bacteria</taxon>
        <taxon>Pseudomonadati</taxon>
        <taxon>Pseudomonadota</taxon>
        <taxon>Alphaproteobacteria</taxon>
        <taxon>Rhodobacterales</taxon>
        <taxon>Roseobacteraceae</taxon>
        <taxon>Rubellimicrobium</taxon>
    </lineage>
</organism>
<evidence type="ECO:0000313" key="2">
    <source>
        <dbReference type="EMBL" id="TNC73829.1"/>
    </source>
</evidence>
<dbReference type="AlphaFoldDB" id="A0A5C4NN73"/>
<protein>
    <submittedName>
        <fullName evidence="2">Uncharacterized protein</fullName>
    </submittedName>
</protein>
<accession>A0A5C4NN73</accession>
<dbReference type="Proteomes" id="UP000305709">
    <property type="component" value="Unassembled WGS sequence"/>
</dbReference>
<dbReference type="OrthoDB" id="7856615at2"/>
<evidence type="ECO:0000256" key="1">
    <source>
        <dbReference type="SAM" id="SignalP"/>
    </source>
</evidence>
<dbReference type="EMBL" id="VDFV01000003">
    <property type="protein sequence ID" value="TNC73829.1"/>
    <property type="molecule type" value="Genomic_DNA"/>
</dbReference>
<evidence type="ECO:0000313" key="3">
    <source>
        <dbReference type="Proteomes" id="UP000305709"/>
    </source>
</evidence>
<keyword evidence="3" id="KW-1185">Reference proteome</keyword>
<keyword evidence="1" id="KW-0732">Signal</keyword>
<feature type="chain" id="PRO_5022670949" evidence="1">
    <location>
        <begin position="26"/>
        <end position="131"/>
    </location>
</feature>
<proteinExistence type="predicted"/>
<gene>
    <name evidence="2" type="ORF">FHG71_04980</name>
</gene>
<feature type="signal peptide" evidence="1">
    <location>
        <begin position="1"/>
        <end position="25"/>
    </location>
</feature>
<name>A0A5C4NN73_9RHOB</name>
<reference evidence="2 3" key="1">
    <citation type="submission" date="2019-06" db="EMBL/GenBank/DDBJ databases">
        <authorList>
            <person name="Jiang L."/>
        </authorList>
    </citation>
    <scope>NUCLEOTIDE SEQUENCE [LARGE SCALE GENOMIC DNA]</scope>
    <source>
        <strain evidence="2 3">YIM 48858</strain>
    </source>
</reference>
<comment type="caution">
    <text evidence="2">The sequence shown here is derived from an EMBL/GenBank/DDBJ whole genome shotgun (WGS) entry which is preliminary data.</text>
</comment>
<dbReference type="RefSeq" id="WP_139080512.1">
    <property type="nucleotide sequence ID" value="NZ_VDFV01000003.1"/>
</dbReference>
<sequence length="131" mass="14357">MRARALRSGAPLACLLAGLPLAAPADDRPSIYPPAHCAALWEGYADVLGDEGERALAARFRAASVRVIGEAETDRLIAERRPWMRDLLTAYVRDGDEQSEELFETLLRNCARLEGDLRFLEQGGIPGLPAR</sequence>